<dbReference type="Proteomes" id="UP001387110">
    <property type="component" value="Unassembled WGS sequence"/>
</dbReference>
<dbReference type="PANTHER" id="PTHR43031">
    <property type="entry name" value="FAD-DEPENDENT OXIDOREDUCTASE"/>
    <property type="match status" value="1"/>
</dbReference>
<protein>
    <submittedName>
        <fullName evidence="2 4">Rhodanese</fullName>
    </submittedName>
</protein>
<dbReference type="PANTHER" id="PTHR43031:SF17">
    <property type="entry name" value="SULFURTRANSFERASE YTWF-RELATED"/>
    <property type="match status" value="1"/>
</dbReference>
<dbReference type="GeneID" id="90837710"/>
<dbReference type="PROSITE" id="PS50206">
    <property type="entry name" value="RHODANESE_3"/>
    <property type="match status" value="1"/>
</dbReference>
<dbReference type="Proteomes" id="UP000072605">
    <property type="component" value="Unassembled WGS sequence"/>
</dbReference>
<reference evidence="4 7" key="3">
    <citation type="submission" date="2023-12" db="EMBL/GenBank/DDBJ databases">
        <authorList>
            <person name="Easwaran N."/>
            <person name="Lazarus H.P.S."/>
        </authorList>
    </citation>
    <scope>NUCLEOTIDE SEQUENCE [LARGE SCALE GENOMIC DNA]</scope>
    <source>
        <strain evidence="4 7">VIT-2023</strain>
    </source>
</reference>
<dbReference type="EMBL" id="LNQL01000003">
    <property type="protein sequence ID" value="KSU48736.1"/>
    <property type="molecule type" value="Genomic_DNA"/>
</dbReference>
<evidence type="ECO:0000313" key="6">
    <source>
        <dbReference type="Proteomes" id="UP000072605"/>
    </source>
</evidence>
<dbReference type="EMBL" id="JBAWKY010000003">
    <property type="protein sequence ID" value="MEI4463174.1"/>
    <property type="molecule type" value="Genomic_DNA"/>
</dbReference>
<feature type="domain" description="Rhodanese" evidence="1">
    <location>
        <begin position="15"/>
        <end position="98"/>
    </location>
</feature>
<dbReference type="EMBL" id="LDQV01000038">
    <property type="protein sequence ID" value="KTR25390.1"/>
    <property type="molecule type" value="Genomic_DNA"/>
</dbReference>
<evidence type="ECO:0000313" key="3">
    <source>
        <dbReference type="EMBL" id="KTR25390.1"/>
    </source>
</evidence>
<evidence type="ECO:0000259" key="1">
    <source>
        <dbReference type="PROSITE" id="PS50206"/>
    </source>
</evidence>
<keyword evidence="7" id="KW-1185">Reference proteome</keyword>
<reference evidence="3 6" key="2">
    <citation type="journal article" date="2016" name="Front. Microbiol.">
        <title>Genomic Resource of Rice Seed Associated Bacteria.</title>
        <authorList>
            <person name="Midha S."/>
            <person name="Bansal K."/>
            <person name="Sharma S."/>
            <person name="Kumar N."/>
            <person name="Patil P.P."/>
            <person name="Chaudhry V."/>
            <person name="Patil P.B."/>
        </authorList>
    </citation>
    <scope>NUCLEOTIDE SEQUENCE [LARGE SCALE GENOMIC DNA]</scope>
    <source>
        <strain evidence="3 6">RSA11</strain>
    </source>
</reference>
<dbReference type="RefSeq" id="WP_023466762.1">
    <property type="nucleotide sequence ID" value="NZ_FMYN01000003.1"/>
</dbReference>
<dbReference type="Proteomes" id="UP000053797">
    <property type="component" value="Unassembled WGS sequence"/>
</dbReference>
<evidence type="ECO:0000313" key="7">
    <source>
        <dbReference type="Proteomes" id="UP001387110"/>
    </source>
</evidence>
<sequence>MKTIHVDELQERLEAGEALHVVDVREQDEYDAGHIPNVRFLPMSEIGERYTELQEGETYYLICKAGARSENVGRFLEQYGYDIVNVEGGMMNWKGDQEA</sequence>
<name>A0A0V8GEN8_9BACL</name>
<evidence type="ECO:0000313" key="5">
    <source>
        <dbReference type="Proteomes" id="UP000053797"/>
    </source>
</evidence>
<dbReference type="Pfam" id="PF00581">
    <property type="entry name" value="Rhodanese"/>
    <property type="match status" value="1"/>
</dbReference>
<dbReference type="InterPro" id="IPR050229">
    <property type="entry name" value="GlpE_sulfurtransferase"/>
</dbReference>
<dbReference type="OrthoDB" id="9800872at2"/>
<dbReference type="InterPro" id="IPR036873">
    <property type="entry name" value="Rhodanese-like_dom_sf"/>
</dbReference>
<organism evidence="2 5">
    <name type="scientific">Exiguobacterium indicum</name>
    <dbReference type="NCBI Taxonomy" id="296995"/>
    <lineage>
        <taxon>Bacteria</taxon>
        <taxon>Bacillati</taxon>
        <taxon>Bacillota</taxon>
        <taxon>Bacilli</taxon>
        <taxon>Bacillales</taxon>
        <taxon>Bacillales Family XII. Incertae Sedis</taxon>
        <taxon>Exiguobacterium</taxon>
    </lineage>
</organism>
<evidence type="ECO:0000313" key="2">
    <source>
        <dbReference type="EMBL" id="KSU48736.1"/>
    </source>
</evidence>
<dbReference type="InterPro" id="IPR001763">
    <property type="entry name" value="Rhodanese-like_dom"/>
</dbReference>
<dbReference type="SMART" id="SM00450">
    <property type="entry name" value="RHOD"/>
    <property type="match status" value="1"/>
</dbReference>
<proteinExistence type="predicted"/>
<reference evidence="2 5" key="1">
    <citation type="journal article" date="2015" name="Int. J. Syst. Evol. Microbiol.">
        <title>Exiguobacterium enclense sp. nov., isolated from sediment.</title>
        <authorList>
            <person name="Dastager S.G."/>
            <person name="Mawlankar R."/>
            <person name="Sonalkar V.V."/>
            <person name="Thorat M.N."/>
            <person name="Mual P."/>
            <person name="Verma A."/>
            <person name="Krishnamurthi S."/>
            <person name="Tang S.K."/>
            <person name="Li W.J."/>
        </authorList>
    </citation>
    <scope>NUCLEOTIDE SEQUENCE [LARGE SCALE GENOMIC DNA]</scope>
    <source>
        <strain evidence="2 5">NIO-1109</strain>
    </source>
</reference>
<dbReference type="Gene3D" id="3.40.250.10">
    <property type="entry name" value="Rhodanese-like domain"/>
    <property type="match status" value="1"/>
</dbReference>
<accession>A0A0V8GEN8</accession>
<dbReference type="SUPFAM" id="SSF52821">
    <property type="entry name" value="Rhodanese/Cell cycle control phosphatase"/>
    <property type="match status" value="1"/>
</dbReference>
<dbReference type="CDD" id="cd00158">
    <property type="entry name" value="RHOD"/>
    <property type="match status" value="1"/>
</dbReference>
<comment type="caution">
    <text evidence="2">The sequence shown here is derived from an EMBL/GenBank/DDBJ whole genome shotgun (WGS) entry which is preliminary data.</text>
</comment>
<dbReference type="AlphaFoldDB" id="A0A0V8GEN8"/>
<gene>
    <name evidence="2" type="ORF">AS033_10420</name>
    <name evidence="3" type="ORF">RSA11_15495</name>
    <name evidence="4" type="ORF">SZL87_12100</name>
</gene>
<evidence type="ECO:0000313" key="4">
    <source>
        <dbReference type="EMBL" id="MEI4463174.1"/>
    </source>
</evidence>